<evidence type="ECO:0000313" key="4">
    <source>
        <dbReference type="Proteomes" id="UP000612680"/>
    </source>
</evidence>
<feature type="region of interest" description="Disordered" evidence="1">
    <location>
        <begin position="101"/>
        <end position="136"/>
    </location>
</feature>
<protein>
    <submittedName>
        <fullName evidence="3">Uncharacterized protein</fullName>
    </submittedName>
</protein>
<dbReference type="Proteomes" id="UP000612680">
    <property type="component" value="Chromosome"/>
</dbReference>
<keyword evidence="2" id="KW-1133">Transmembrane helix</keyword>
<dbReference type="EMBL" id="CP056775">
    <property type="protein sequence ID" value="QRR00598.1"/>
    <property type="molecule type" value="Genomic_DNA"/>
</dbReference>
<proteinExistence type="predicted"/>
<organism evidence="3 4">
    <name type="scientific">Dyadobacter sandarakinus</name>
    <dbReference type="NCBI Taxonomy" id="2747268"/>
    <lineage>
        <taxon>Bacteria</taxon>
        <taxon>Pseudomonadati</taxon>
        <taxon>Bacteroidota</taxon>
        <taxon>Cytophagia</taxon>
        <taxon>Cytophagales</taxon>
        <taxon>Spirosomataceae</taxon>
        <taxon>Dyadobacter</taxon>
    </lineage>
</organism>
<reference evidence="3 4" key="1">
    <citation type="submission" date="2020-06" db="EMBL/GenBank/DDBJ databases">
        <title>Dyadobacter sandarakinus sp. nov., isolated from the soil of the Arctic Yellow River Station.</title>
        <authorList>
            <person name="Zhang Y."/>
            <person name="Peng F."/>
        </authorList>
    </citation>
    <scope>NUCLEOTIDE SEQUENCE [LARGE SCALE GENOMIC DNA]</scope>
    <source>
        <strain evidence="3 4">Q3-56</strain>
    </source>
</reference>
<keyword evidence="2" id="KW-0812">Transmembrane</keyword>
<feature type="transmembrane region" description="Helical" evidence="2">
    <location>
        <begin position="7"/>
        <end position="25"/>
    </location>
</feature>
<feature type="compositionally biased region" description="Low complexity" evidence="1">
    <location>
        <begin position="102"/>
        <end position="132"/>
    </location>
</feature>
<dbReference type="RefSeq" id="WP_204661811.1">
    <property type="nucleotide sequence ID" value="NZ_CP056775.1"/>
</dbReference>
<gene>
    <name evidence="3" type="ORF">HWI92_06600</name>
</gene>
<keyword evidence="2" id="KW-0472">Membrane</keyword>
<evidence type="ECO:0000313" key="3">
    <source>
        <dbReference type="EMBL" id="QRR00598.1"/>
    </source>
</evidence>
<accession>A0ABX7I4G2</accession>
<sequence>MIRKYRYLTLLSTLLVLLGIFIWTITRRTSLQVAEGKLSEAGSYGEIKGVWLEYQKDLGDSPEWIDLVSSKLHGTSLTTTQWSDMQHWFPAWQESTVIPEKTPATQAPSPQPARADSSISAAPAATAKQEAASENGLSGPELAAFYNRQGDEKCKAFKSASAPHLYHIANEYYQRAAAITHTDPSVCE</sequence>
<name>A0ABX7I4G2_9BACT</name>
<keyword evidence="4" id="KW-1185">Reference proteome</keyword>
<evidence type="ECO:0000256" key="1">
    <source>
        <dbReference type="SAM" id="MobiDB-lite"/>
    </source>
</evidence>
<evidence type="ECO:0000256" key="2">
    <source>
        <dbReference type="SAM" id="Phobius"/>
    </source>
</evidence>